<gene>
    <name evidence="2" type="ORF">ENV30_06655</name>
</gene>
<dbReference type="InterPro" id="IPR036866">
    <property type="entry name" value="RibonucZ/Hydroxyglut_hydro"/>
</dbReference>
<organism evidence="2">
    <name type="scientific">Candidatus Caldatribacterium californiense</name>
    <dbReference type="NCBI Taxonomy" id="1454726"/>
    <lineage>
        <taxon>Bacteria</taxon>
        <taxon>Pseudomonadati</taxon>
        <taxon>Atribacterota</taxon>
        <taxon>Atribacteria</taxon>
        <taxon>Atribacterales</taxon>
        <taxon>Candidatus Caldatribacteriaceae</taxon>
        <taxon>Candidatus Caldatribacterium</taxon>
    </lineage>
</organism>
<dbReference type="Gene3D" id="3.60.15.10">
    <property type="entry name" value="Ribonuclease Z/Hydroxyacylglutathione hydrolase-like"/>
    <property type="match status" value="1"/>
</dbReference>
<dbReference type="SUPFAM" id="SSF56281">
    <property type="entry name" value="Metallo-hydrolase/oxidoreductase"/>
    <property type="match status" value="1"/>
</dbReference>
<dbReference type="Pfam" id="PF12706">
    <property type="entry name" value="Lactamase_B_2"/>
    <property type="match status" value="1"/>
</dbReference>
<reference evidence="2" key="1">
    <citation type="journal article" date="2020" name="mSystems">
        <title>Genome- and Community-Level Interaction Insights into Carbon Utilization and Element Cycling Functions of Hydrothermarchaeota in Hydrothermal Sediment.</title>
        <authorList>
            <person name="Zhou Z."/>
            <person name="Liu Y."/>
            <person name="Xu W."/>
            <person name="Pan J."/>
            <person name="Luo Z.H."/>
            <person name="Li M."/>
        </authorList>
    </citation>
    <scope>NUCLEOTIDE SEQUENCE [LARGE SCALE GENOMIC DNA]</scope>
    <source>
        <strain evidence="2">SpSt-747</strain>
    </source>
</reference>
<evidence type="ECO:0000259" key="1">
    <source>
        <dbReference type="Pfam" id="PF12706"/>
    </source>
</evidence>
<comment type="caution">
    <text evidence="2">The sequence shown here is derived from an EMBL/GenBank/DDBJ whole genome shotgun (WGS) entry which is preliminary data.</text>
</comment>
<dbReference type="CDD" id="cd07741">
    <property type="entry name" value="metallo-hydrolase-like_MBL-fold"/>
    <property type="match status" value="1"/>
</dbReference>
<dbReference type="InterPro" id="IPR001279">
    <property type="entry name" value="Metallo-B-lactamas"/>
</dbReference>
<dbReference type="EMBL" id="DTFV01000097">
    <property type="protein sequence ID" value="HGI30968.1"/>
    <property type="molecule type" value="Genomic_DNA"/>
</dbReference>
<dbReference type="PANTHER" id="PTHR42663:SF6">
    <property type="entry name" value="HYDROLASE C777.06C-RELATED"/>
    <property type="match status" value="1"/>
</dbReference>
<dbReference type="AlphaFoldDB" id="A0A7V3YH17"/>
<sequence>MGDFIKFLGTAGARFVVTRQLRASGGVWIAFQGTALHLDPGPGALVRALSSKPPLDPATLSGVVLSHRHLDHSGDLNIIVEAMTQGATKVRGHLFVPQDALGEEPVIFRYLREHLEGLHILVEGGEYALGSLRFTTPLRHVHGVETYGFKFFFPQGVVAFVTDTQFTEKLFSAYAGSDVLVIHTLRLERSDHPDLLHLSVPDAELLIREIRPRLAILTHFGMTILRGKPWEIAERLSERCGVPTVAAHDGLVLDLGSFSVRSGKAQDKGG</sequence>
<protein>
    <submittedName>
        <fullName evidence="2">MBL fold metallo-hydrolase</fullName>
    </submittedName>
</protein>
<evidence type="ECO:0000313" key="2">
    <source>
        <dbReference type="EMBL" id="HGI30968.1"/>
    </source>
</evidence>
<proteinExistence type="predicted"/>
<dbReference type="PANTHER" id="PTHR42663">
    <property type="entry name" value="HYDROLASE C777.06C-RELATED-RELATED"/>
    <property type="match status" value="1"/>
</dbReference>
<accession>A0A7V3YH17</accession>
<keyword evidence="2" id="KW-0378">Hydrolase</keyword>
<name>A0A7V3YH17_9BACT</name>
<feature type="domain" description="Metallo-beta-lactamase" evidence="1">
    <location>
        <begin position="36"/>
        <end position="220"/>
    </location>
</feature>
<dbReference type="GO" id="GO:0016787">
    <property type="term" value="F:hydrolase activity"/>
    <property type="evidence" value="ECO:0007669"/>
    <property type="project" value="UniProtKB-KW"/>
</dbReference>